<gene>
    <name evidence="1" type="primary">GLEAN_09534</name>
    <name evidence="1" type="ORF">TcasGA2_TC009534</name>
</gene>
<protein>
    <submittedName>
        <fullName evidence="1">Uncharacterized protein</fullName>
    </submittedName>
</protein>
<sequence length="59" mass="6561">MEYASLVAFTRRLNLAILSARTGEFSKSIDKKTSHVAFLDIISTRKGKCELLTRNGVSD</sequence>
<proteinExistence type="predicted"/>
<dbReference type="Proteomes" id="UP000007266">
    <property type="component" value="Linkage group 7"/>
</dbReference>
<dbReference type="AlphaFoldDB" id="D6WSB3"/>
<dbReference type="InParanoid" id="D6WSB3"/>
<name>D6WSB3_TRICA</name>
<evidence type="ECO:0000313" key="2">
    <source>
        <dbReference type="Proteomes" id="UP000007266"/>
    </source>
</evidence>
<keyword evidence="2" id="KW-1185">Reference proteome</keyword>
<dbReference type="EMBL" id="KQ971352">
    <property type="protein sequence ID" value="EFA06616.1"/>
    <property type="molecule type" value="Genomic_DNA"/>
</dbReference>
<accession>D6WSB3</accession>
<reference evidence="1 2" key="2">
    <citation type="journal article" date="2010" name="Nucleic Acids Res.">
        <title>BeetleBase in 2010: revisions to provide comprehensive genomic information for Tribolium castaneum.</title>
        <authorList>
            <person name="Kim H.S."/>
            <person name="Murphy T."/>
            <person name="Xia J."/>
            <person name="Caragea D."/>
            <person name="Park Y."/>
            <person name="Beeman R.W."/>
            <person name="Lorenzen M.D."/>
            <person name="Butcher S."/>
            <person name="Manak J.R."/>
            <person name="Brown S.J."/>
        </authorList>
    </citation>
    <scope>GENOME REANNOTATION</scope>
    <source>
        <strain evidence="1 2">Georgia GA2</strain>
    </source>
</reference>
<dbReference type="HOGENOM" id="CLU_2963825_0_0_1"/>
<organism evidence="1 2">
    <name type="scientific">Tribolium castaneum</name>
    <name type="common">Red flour beetle</name>
    <dbReference type="NCBI Taxonomy" id="7070"/>
    <lineage>
        <taxon>Eukaryota</taxon>
        <taxon>Metazoa</taxon>
        <taxon>Ecdysozoa</taxon>
        <taxon>Arthropoda</taxon>
        <taxon>Hexapoda</taxon>
        <taxon>Insecta</taxon>
        <taxon>Pterygota</taxon>
        <taxon>Neoptera</taxon>
        <taxon>Endopterygota</taxon>
        <taxon>Coleoptera</taxon>
        <taxon>Polyphaga</taxon>
        <taxon>Cucujiformia</taxon>
        <taxon>Tenebrionidae</taxon>
        <taxon>Tenebrionidae incertae sedis</taxon>
        <taxon>Tribolium</taxon>
    </lineage>
</organism>
<evidence type="ECO:0000313" key="1">
    <source>
        <dbReference type="EMBL" id="EFA06616.1"/>
    </source>
</evidence>
<reference evidence="1 2" key="1">
    <citation type="journal article" date="2008" name="Nature">
        <title>The genome of the model beetle and pest Tribolium castaneum.</title>
        <authorList>
            <consortium name="Tribolium Genome Sequencing Consortium"/>
            <person name="Richards S."/>
            <person name="Gibbs R.A."/>
            <person name="Weinstock G.M."/>
            <person name="Brown S.J."/>
            <person name="Denell R."/>
            <person name="Beeman R.W."/>
            <person name="Gibbs R."/>
            <person name="Beeman R.W."/>
            <person name="Brown S.J."/>
            <person name="Bucher G."/>
            <person name="Friedrich M."/>
            <person name="Grimmelikhuijzen C.J."/>
            <person name="Klingler M."/>
            <person name="Lorenzen M."/>
            <person name="Richards S."/>
            <person name="Roth S."/>
            <person name="Schroder R."/>
            <person name="Tautz D."/>
            <person name="Zdobnov E.M."/>
            <person name="Muzny D."/>
            <person name="Gibbs R.A."/>
            <person name="Weinstock G.M."/>
            <person name="Attaway T."/>
            <person name="Bell S."/>
            <person name="Buhay C.J."/>
            <person name="Chandrabose M.N."/>
            <person name="Chavez D."/>
            <person name="Clerk-Blankenburg K.P."/>
            <person name="Cree A."/>
            <person name="Dao M."/>
            <person name="Davis C."/>
            <person name="Chacko J."/>
            <person name="Dinh H."/>
            <person name="Dugan-Rocha S."/>
            <person name="Fowler G."/>
            <person name="Garner T.T."/>
            <person name="Garnes J."/>
            <person name="Gnirke A."/>
            <person name="Hawes A."/>
            <person name="Hernandez J."/>
            <person name="Hines S."/>
            <person name="Holder M."/>
            <person name="Hume J."/>
            <person name="Jhangiani S.N."/>
            <person name="Joshi V."/>
            <person name="Khan Z.M."/>
            <person name="Jackson L."/>
            <person name="Kovar C."/>
            <person name="Kowis A."/>
            <person name="Lee S."/>
            <person name="Lewis L.R."/>
            <person name="Margolis J."/>
            <person name="Morgan M."/>
            <person name="Nazareth L.V."/>
            <person name="Nguyen N."/>
            <person name="Okwuonu G."/>
            <person name="Parker D."/>
            <person name="Richards S."/>
            <person name="Ruiz S.J."/>
            <person name="Santibanez J."/>
            <person name="Savard J."/>
            <person name="Scherer S.E."/>
            <person name="Schneider B."/>
            <person name="Sodergren E."/>
            <person name="Tautz D."/>
            <person name="Vattahil S."/>
            <person name="Villasana D."/>
            <person name="White C.S."/>
            <person name="Wright R."/>
            <person name="Park Y."/>
            <person name="Beeman R.W."/>
            <person name="Lord J."/>
            <person name="Oppert B."/>
            <person name="Lorenzen M."/>
            <person name="Brown S."/>
            <person name="Wang L."/>
            <person name="Savard J."/>
            <person name="Tautz D."/>
            <person name="Richards S."/>
            <person name="Weinstock G."/>
            <person name="Gibbs R.A."/>
            <person name="Liu Y."/>
            <person name="Worley K."/>
            <person name="Weinstock G."/>
            <person name="Elsik C.G."/>
            <person name="Reese J.T."/>
            <person name="Elhaik E."/>
            <person name="Landan G."/>
            <person name="Graur D."/>
            <person name="Arensburger P."/>
            <person name="Atkinson P."/>
            <person name="Beeman R.W."/>
            <person name="Beidler J."/>
            <person name="Brown S.J."/>
            <person name="Demuth J.P."/>
            <person name="Drury D.W."/>
            <person name="Du Y.Z."/>
            <person name="Fujiwara H."/>
            <person name="Lorenzen M."/>
            <person name="Maselli V."/>
            <person name="Osanai M."/>
            <person name="Park Y."/>
            <person name="Robertson H.M."/>
            <person name="Tu Z."/>
            <person name="Wang J.J."/>
            <person name="Wang S."/>
            <person name="Richards S."/>
            <person name="Song H."/>
            <person name="Zhang L."/>
            <person name="Sodergren E."/>
            <person name="Werner D."/>
            <person name="Stanke M."/>
            <person name="Morgenstern B."/>
            <person name="Solovyev V."/>
            <person name="Kosarev P."/>
            <person name="Brown G."/>
            <person name="Chen H.C."/>
            <person name="Ermolaeva O."/>
            <person name="Hlavina W."/>
            <person name="Kapustin Y."/>
            <person name="Kiryutin B."/>
            <person name="Kitts P."/>
            <person name="Maglott D."/>
            <person name="Pruitt K."/>
            <person name="Sapojnikov V."/>
            <person name="Souvorov A."/>
            <person name="Mackey A.J."/>
            <person name="Waterhouse R.M."/>
            <person name="Wyder S."/>
            <person name="Zdobnov E.M."/>
            <person name="Zdobnov E.M."/>
            <person name="Wyder S."/>
            <person name="Kriventseva E.V."/>
            <person name="Kadowaki T."/>
            <person name="Bork P."/>
            <person name="Aranda M."/>
            <person name="Bao R."/>
            <person name="Beermann A."/>
            <person name="Berns N."/>
            <person name="Bolognesi R."/>
            <person name="Bonneton F."/>
            <person name="Bopp D."/>
            <person name="Brown S.J."/>
            <person name="Bucher G."/>
            <person name="Butts T."/>
            <person name="Chaumot A."/>
            <person name="Denell R.E."/>
            <person name="Ferrier D.E."/>
            <person name="Friedrich M."/>
            <person name="Gordon C.M."/>
            <person name="Jindra M."/>
            <person name="Klingler M."/>
            <person name="Lan Q."/>
            <person name="Lattorff H.M."/>
            <person name="Laudet V."/>
            <person name="von Levetsow C."/>
            <person name="Liu Z."/>
            <person name="Lutz R."/>
            <person name="Lynch J.A."/>
            <person name="da Fonseca R.N."/>
            <person name="Posnien N."/>
            <person name="Reuter R."/>
            <person name="Roth S."/>
            <person name="Savard J."/>
            <person name="Schinko J.B."/>
            <person name="Schmitt C."/>
            <person name="Schoppmeier M."/>
            <person name="Schroder R."/>
            <person name="Shippy T.D."/>
            <person name="Simonnet F."/>
            <person name="Marques-Souza H."/>
            <person name="Tautz D."/>
            <person name="Tomoyasu Y."/>
            <person name="Trauner J."/>
            <person name="Van der Zee M."/>
            <person name="Vervoort M."/>
            <person name="Wittkopp N."/>
            <person name="Wimmer E.A."/>
            <person name="Yang X."/>
            <person name="Jones A.K."/>
            <person name="Sattelle D.B."/>
            <person name="Ebert P.R."/>
            <person name="Nelson D."/>
            <person name="Scott J.G."/>
            <person name="Beeman R.W."/>
            <person name="Muthukrishnan S."/>
            <person name="Kramer K.J."/>
            <person name="Arakane Y."/>
            <person name="Beeman R.W."/>
            <person name="Zhu Q."/>
            <person name="Hogenkamp D."/>
            <person name="Dixit R."/>
            <person name="Oppert B."/>
            <person name="Jiang H."/>
            <person name="Zou Z."/>
            <person name="Marshall J."/>
            <person name="Elpidina E."/>
            <person name="Vinokurov K."/>
            <person name="Oppert C."/>
            <person name="Zou Z."/>
            <person name="Evans J."/>
            <person name="Lu Z."/>
            <person name="Zhao P."/>
            <person name="Sumathipala N."/>
            <person name="Altincicek B."/>
            <person name="Vilcinskas A."/>
            <person name="Williams M."/>
            <person name="Hultmark D."/>
            <person name="Hetru C."/>
            <person name="Jiang H."/>
            <person name="Grimmelikhuijzen C.J."/>
            <person name="Hauser F."/>
            <person name="Cazzamali G."/>
            <person name="Williamson M."/>
            <person name="Park Y."/>
            <person name="Li B."/>
            <person name="Tanaka Y."/>
            <person name="Predel R."/>
            <person name="Neupert S."/>
            <person name="Schachtner J."/>
            <person name="Verleyen P."/>
            <person name="Raible F."/>
            <person name="Bork P."/>
            <person name="Friedrich M."/>
            <person name="Walden K.K."/>
            <person name="Robertson H.M."/>
            <person name="Angeli S."/>
            <person name="Foret S."/>
            <person name="Bucher G."/>
            <person name="Schuetz S."/>
            <person name="Maleszka R."/>
            <person name="Wimmer E.A."/>
            <person name="Beeman R.W."/>
            <person name="Lorenzen M."/>
            <person name="Tomoyasu Y."/>
            <person name="Miller S.C."/>
            <person name="Grossmann D."/>
            <person name="Bucher G."/>
        </authorList>
    </citation>
    <scope>NUCLEOTIDE SEQUENCE [LARGE SCALE GENOMIC DNA]</scope>
    <source>
        <strain evidence="1 2">Georgia GA2</strain>
    </source>
</reference>